<dbReference type="Pfam" id="PF00528">
    <property type="entry name" value="BPD_transp_1"/>
    <property type="match status" value="1"/>
</dbReference>
<organism evidence="7">
    <name type="scientific">marine metagenome</name>
    <dbReference type="NCBI Taxonomy" id="408172"/>
    <lineage>
        <taxon>unclassified sequences</taxon>
        <taxon>metagenomes</taxon>
        <taxon>ecological metagenomes</taxon>
    </lineage>
</organism>
<evidence type="ECO:0000256" key="1">
    <source>
        <dbReference type="ARBA" id="ARBA00004141"/>
    </source>
</evidence>
<dbReference type="EMBL" id="UINC01000092">
    <property type="protein sequence ID" value="SUZ48899.1"/>
    <property type="molecule type" value="Genomic_DNA"/>
</dbReference>
<feature type="transmembrane region" description="Helical" evidence="5">
    <location>
        <begin position="249"/>
        <end position="275"/>
    </location>
</feature>
<feature type="transmembrane region" description="Helical" evidence="5">
    <location>
        <begin position="295"/>
        <end position="316"/>
    </location>
</feature>
<evidence type="ECO:0000256" key="3">
    <source>
        <dbReference type="ARBA" id="ARBA00022989"/>
    </source>
</evidence>
<keyword evidence="2 5" id="KW-0812">Transmembrane</keyword>
<dbReference type="InterPro" id="IPR000515">
    <property type="entry name" value="MetI-like"/>
</dbReference>
<keyword evidence="4 5" id="KW-0472">Membrane</keyword>
<name>A0A381N351_9ZZZZ</name>
<gene>
    <name evidence="7" type="ORF">METZ01_LOCUS1753</name>
</gene>
<dbReference type="InterPro" id="IPR035906">
    <property type="entry name" value="MetI-like_sf"/>
</dbReference>
<evidence type="ECO:0000259" key="6">
    <source>
        <dbReference type="PROSITE" id="PS50928"/>
    </source>
</evidence>
<proteinExistence type="predicted"/>
<dbReference type="Gene3D" id="1.10.3720.10">
    <property type="entry name" value="MetI-like"/>
    <property type="match status" value="1"/>
</dbReference>
<evidence type="ECO:0000313" key="7">
    <source>
        <dbReference type="EMBL" id="SUZ48899.1"/>
    </source>
</evidence>
<dbReference type="GO" id="GO:0042884">
    <property type="term" value="P:microcin transport"/>
    <property type="evidence" value="ECO:0007669"/>
    <property type="project" value="TreeGrafter"/>
</dbReference>
<comment type="subcellular location">
    <subcellularLocation>
        <location evidence="1">Membrane</location>
        <topology evidence="1">Multi-pass membrane protein</topology>
    </subcellularLocation>
</comment>
<evidence type="ECO:0000256" key="4">
    <source>
        <dbReference type="ARBA" id="ARBA00023136"/>
    </source>
</evidence>
<feature type="transmembrane region" description="Helical" evidence="5">
    <location>
        <begin position="156"/>
        <end position="179"/>
    </location>
</feature>
<dbReference type="AlphaFoldDB" id="A0A381N351"/>
<dbReference type="GO" id="GO:0055085">
    <property type="term" value="P:transmembrane transport"/>
    <property type="evidence" value="ECO:0007669"/>
    <property type="project" value="InterPro"/>
</dbReference>
<reference evidence="7" key="1">
    <citation type="submission" date="2018-05" db="EMBL/GenBank/DDBJ databases">
        <authorList>
            <person name="Lanie J.A."/>
            <person name="Ng W.-L."/>
            <person name="Kazmierczak K.M."/>
            <person name="Andrzejewski T.M."/>
            <person name="Davidsen T.M."/>
            <person name="Wayne K.J."/>
            <person name="Tettelin H."/>
            <person name="Glass J.I."/>
            <person name="Rusch D."/>
            <person name="Podicherti R."/>
            <person name="Tsui H.-C.T."/>
            <person name="Winkler M.E."/>
        </authorList>
    </citation>
    <scope>NUCLEOTIDE SEQUENCE</scope>
</reference>
<dbReference type="PANTHER" id="PTHR30325:SF0">
    <property type="entry name" value="INNER MEMBRANE ABC TRANSPORTER PERMEASE PROTEIN YEJE"/>
    <property type="match status" value="1"/>
</dbReference>
<evidence type="ECO:0000256" key="5">
    <source>
        <dbReference type="SAM" id="Phobius"/>
    </source>
</evidence>
<dbReference type="CDD" id="cd06261">
    <property type="entry name" value="TM_PBP2"/>
    <property type="match status" value="1"/>
</dbReference>
<accession>A0A381N351</accession>
<dbReference type="GO" id="GO:0016020">
    <property type="term" value="C:membrane"/>
    <property type="evidence" value="ECO:0007669"/>
    <property type="project" value="UniProtKB-SubCell"/>
</dbReference>
<protein>
    <recommendedName>
        <fullName evidence="6">ABC transmembrane type-1 domain-containing protein</fullName>
    </recommendedName>
</protein>
<evidence type="ECO:0000256" key="2">
    <source>
        <dbReference type="ARBA" id="ARBA00022692"/>
    </source>
</evidence>
<feature type="transmembrane region" description="Helical" evidence="5">
    <location>
        <begin position="191"/>
        <end position="210"/>
    </location>
</feature>
<feature type="non-terminal residue" evidence="7">
    <location>
        <position position="1"/>
    </location>
</feature>
<dbReference type="PANTHER" id="PTHR30325">
    <property type="entry name" value="MEMBRANE COMPONENT OF ABC TRANSPORTER"/>
    <property type="match status" value="1"/>
</dbReference>
<dbReference type="SUPFAM" id="SSF161098">
    <property type="entry name" value="MetI-like"/>
    <property type="match status" value="1"/>
</dbReference>
<sequence>VALASVYAVSFFLPVLASNNAIAVSYNGQYYFPGFRVYQAAEFGQVAIGEANYRELQRRFAQEDLGDWVLMPPYPYGPNESLLDQEGFPPHSPSGEHLFGTDDRGRDVLVRLAYGFNISLTFAAVVTLISFSLGTVVGAALGYLGGKIDLLGQRTIEIWASLPFLYTIIIVSSIVVPVYLPGRNQFLQPAFWLLVTILSAFGWMGITYYVRGEFYREKARDYVGAAIAMGAAERTIMFKHILPNALTPVVSFAPFAIVANIGALVALDFLGFGLPAPTPSWGELIGQGMNNLSKWWLVFYPLGAVFVTLLLIVFIGEAVREAFDPKEFSRLR</sequence>
<feature type="domain" description="ABC transmembrane type-1" evidence="6">
    <location>
        <begin position="116"/>
        <end position="317"/>
    </location>
</feature>
<keyword evidence="3 5" id="KW-1133">Transmembrane helix</keyword>
<feature type="transmembrane region" description="Helical" evidence="5">
    <location>
        <begin position="118"/>
        <end position="144"/>
    </location>
</feature>
<dbReference type="PROSITE" id="PS50928">
    <property type="entry name" value="ABC_TM1"/>
    <property type="match status" value="1"/>
</dbReference>